<dbReference type="HOGENOM" id="CLU_1525717_0_0_1"/>
<reference evidence="2 3" key="1">
    <citation type="journal article" date="2014" name="PLoS Genet.">
        <title>Analysis of the Phlebiopsis gigantea genome, transcriptome and secretome provides insight into its pioneer colonization strategies of wood.</title>
        <authorList>
            <person name="Hori C."/>
            <person name="Ishida T."/>
            <person name="Igarashi K."/>
            <person name="Samejima M."/>
            <person name="Suzuki H."/>
            <person name="Master E."/>
            <person name="Ferreira P."/>
            <person name="Ruiz-Duenas F.J."/>
            <person name="Held B."/>
            <person name="Canessa P."/>
            <person name="Larrondo L.F."/>
            <person name="Schmoll M."/>
            <person name="Druzhinina I.S."/>
            <person name="Kubicek C.P."/>
            <person name="Gaskell J.A."/>
            <person name="Kersten P."/>
            <person name="St John F."/>
            <person name="Glasner J."/>
            <person name="Sabat G."/>
            <person name="Splinter BonDurant S."/>
            <person name="Syed K."/>
            <person name="Yadav J."/>
            <person name="Mgbeahuruike A.C."/>
            <person name="Kovalchuk A."/>
            <person name="Asiegbu F.O."/>
            <person name="Lackner G."/>
            <person name="Hoffmeister D."/>
            <person name="Rencoret J."/>
            <person name="Gutierrez A."/>
            <person name="Sun H."/>
            <person name="Lindquist E."/>
            <person name="Barry K."/>
            <person name="Riley R."/>
            <person name="Grigoriev I.V."/>
            <person name="Henrissat B."/>
            <person name="Kues U."/>
            <person name="Berka R.M."/>
            <person name="Martinez A.T."/>
            <person name="Covert S.F."/>
            <person name="Blanchette R.A."/>
            <person name="Cullen D."/>
        </authorList>
    </citation>
    <scope>NUCLEOTIDE SEQUENCE [LARGE SCALE GENOMIC DNA]</scope>
    <source>
        <strain evidence="2 3">11061_1 CR5-6</strain>
    </source>
</reference>
<keyword evidence="3" id="KW-1185">Reference proteome</keyword>
<accession>A0A0C3PBW9</accession>
<sequence>MRWIRQRRVRAAARRGEALAAEMAAGIPPTVHAVCGQLERVGRICPLSYKLQRGCARGRPTSSRQRSRLPATLRGTSQRVWASRGPRRCRQSAALLLRPARSLSQGCRAYETGRGRASVFAASPTPCPGRGGAATPASRMEGGITCSIASRATFRLYPSPGSCASSTALVKRPAEW</sequence>
<evidence type="ECO:0000256" key="1">
    <source>
        <dbReference type="SAM" id="MobiDB-lite"/>
    </source>
</evidence>
<dbReference type="AlphaFoldDB" id="A0A0C3PBW9"/>
<dbReference type="Proteomes" id="UP000053257">
    <property type="component" value="Unassembled WGS sequence"/>
</dbReference>
<evidence type="ECO:0000313" key="2">
    <source>
        <dbReference type="EMBL" id="KIP02508.1"/>
    </source>
</evidence>
<feature type="region of interest" description="Disordered" evidence="1">
    <location>
        <begin position="56"/>
        <end position="76"/>
    </location>
</feature>
<gene>
    <name evidence="2" type="ORF">PHLGIDRAFT_291850</name>
</gene>
<dbReference type="EMBL" id="KN840670">
    <property type="protein sequence ID" value="KIP02508.1"/>
    <property type="molecule type" value="Genomic_DNA"/>
</dbReference>
<evidence type="ECO:0000313" key="3">
    <source>
        <dbReference type="Proteomes" id="UP000053257"/>
    </source>
</evidence>
<name>A0A0C3PBW9_PHLG1</name>
<protein>
    <submittedName>
        <fullName evidence="2">Uncharacterized protein</fullName>
    </submittedName>
</protein>
<organism evidence="2 3">
    <name type="scientific">Phlebiopsis gigantea (strain 11061_1 CR5-6)</name>
    <name type="common">White-rot fungus</name>
    <name type="synonym">Peniophora gigantea</name>
    <dbReference type="NCBI Taxonomy" id="745531"/>
    <lineage>
        <taxon>Eukaryota</taxon>
        <taxon>Fungi</taxon>
        <taxon>Dikarya</taxon>
        <taxon>Basidiomycota</taxon>
        <taxon>Agaricomycotina</taxon>
        <taxon>Agaricomycetes</taxon>
        <taxon>Polyporales</taxon>
        <taxon>Phanerochaetaceae</taxon>
        <taxon>Phlebiopsis</taxon>
    </lineage>
</organism>
<proteinExistence type="predicted"/>